<comment type="caution">
    <text evidence="10">The sequence shown here is derived from an EMBL/GenBank/DDBJ whole genome shotgun (WGS) entry which is preliminary data.</text>
</comment>
<gene>
    <name evidence="10" type="ORF">KP78_08600</name>
</gene>
<dbReference type="SUPFAM" id="SSF82549">
    <property type="entry name" value="DAK1/DegV-like"/>
    <property type="match status" value="1"/>
</dbReference>
<dbReference type="PATRIC" id="fig|889306.3.peg.863"/>
<comment type="subunit">
    <text evidence="7">Homodimer. The dihydroxyacetone kinase complex is composed of a homodimer of DhaM, a homodimer of DhaK and the subunit DhaL.</text>
</comment>
<name>A0A0C2VKG6_9BACL</name>
<evidence type="ECO:0000256" key="1">
    <source>
        <dbReference type="ARBA" id="ARBA00001113"/>
    </source>
</evidence>
<dbReference type="InterPro" id="IPR004006">
    <property type="entry name" value="DhaK_dom"/>
</dbReference>
<feature type="domain" description="DhaK" evidence="9">
    <location>
        <begin position="7"/>
        <end position="328"/>
    </location>
</feature>
<dbReference type="FunFam" id="3.30.1180.20:FF:000002">
    <property type="entry name" value="Dihydroxyacetone kinase subunit DhaK"/>
    <property type="match status" value="1"/>
</dbReference>
<dbReference type="FunFam" id="3.40.50.10440:FF:000001">
    <property type="entry name" value="Dihydroxyacetone kinase, DhaK subunit"/>
    <property type="match status" value="1"/>
</dbReference>
<dbReference type="InterPro" id="IPR050861">
    <property type="entry name" value="Dihydroxyacetone_Kinase"/>
</dbReference>
<evidence type="ECO:0000256" key="2">
    <source>
        <dbReference type="ARBA" id="ARBA00004745"/>
    </source>
</evidence>
<dbReference type="AlphaFoldDB" id="A0A0C2VKG6"/>
<dbReference type="GO" id="GO:0047324">
    <property type="term" value="F:phosphoenolpyruvate-glycerone phosphotransferase activity"/>
    <property type="evidence" value="ECO:0007669"/>
    <property type="project" value="UniProtKB-EC"/>
</dbReference>
<comment type="catalytic activity">
    <reaction evidence="1">
        <text>dihydroxyacetone + phosphoenolpyruvate = dihydroxyacetone phosphate + pyruvate</text>
        <dbReference type="Rhea" id="RHEA:18381"/>
        <dbReference type="ChEBI" id="CHEBI:15361"/>
        <dbReference type="ChEBI" id="CHEBI:16016"/>
        <dbReference type="ChEBI" id="CHEBI:57642"/>
        <dbReference type="ChEBI" id="CHEBI:58702"/>
        <dbReference type="EC" id="2.7.1.121"/>
    </reaction>
</comment>
<dbReference type="Gene3D" id="3.40.50.10440">
    <property type="entry name" value="Dihydroxyacetone kinase, domain 1"/>
    <property type="match status" value="1"/>
</dbReference>
<dbReference type="Proteomes" id="UP000031938">
    <property type="component" value="Unassembled WGS sequence"/>
</dbReference>
<evidence type="ECO:0000313" key="11">
    <source>
        <dbReference type="Proteomes" id="UP000031938"/>
    </source>
</evidence>
<evidence type="ECO:0000256" key="7">
    <source>
        <dbReference type="ARBA" id="ARBA00046577"/>
    </source>
</evidence>
<dbReference type="GO" id="GO:0004371">
    <property type="term" value="F:glycerone kinase activity"/>
    <property type="evidence" value="ECO:0007669"/>
    <property type="project" value="InterPro"/>
</dbReference>
<dbReference type="EC" id="2.7.1.121" evidence="3"/>
<dbReference type="Gene3D" id="3.30.1180.20">
    <property type="entry name" value="Dihydroxyacetone kinase, domain 2"/>
    <property type="match status" value="1"/>
</dbReference>
<keyword evidence="4" id="KW-0808">Transferase</keyword>
<evidence type="ECO:0000256" key="4">
    <source>
        <dbReference type="ARBA" id="ARBA00022679"/>
    </source>
</evidence>
<dbReference type="InterPro" id="IPR012736">
    <property type="entry name" value="DhaK_1"/>
</dbReference>
<comment type="pathway">
    <text evidence="2">Polyol metabolism; glycerol degradation.</text>
</comment>
<protein>
    <recommendedName>
        <fullName evidence="3">phosphoenolpyruvate--glycerone phosphotransferase</fullName>
        <ecNumber evidence="3">2.7.1.121</ecNumber>
    </recommendedName>
</protein>
<keyword evidence="11" id="KW-1185">Reference proteome</keyword>
<sequence length="328" mass="34719">MKKLINHPSDVVLEMVQGIVAAYPNEVELLPDTTVIVRKQKTNGKVGIVSGGGSGHEPAHAGYVGKGMLDAAVAGEAFTSPGPDQVLEAIKAADSGAGVLLVIKNYSGDVMNFEMAAELAEAEGITVEKVIVNDDVAVEDSTYTTGRRGIAGTIFVHKIAGALAETGASLQEVHAAAEKVVQQVRSMGMALSPCIVPGNGKPSFVLGDNEMEMGMGIHGEPGLEREELKSADEVAEKLLQPILEEGVFKTGDHVAVMVNGLGATPLMELYIVNRKIQELLKEKGLHMTKTYVGNYMTAFEMAGCSLTLLRLDDQLYELLQAPCDAPGF</sequence>
<dbReference type="PROSITE" id="PS51481">
    <property type="entry name" value="DHAK"/>
    <property type="match status" value="1"/>
</dbReference>
<evidence type="ECO:0000256" key="8">
    <source>
        <dbReference type="ARBA" id="ARBA00057414"/>
    </source>
</evidence>
<dbReference type="EMBL" id="JXRP01000009">
    <property type="protein sequence ID" value="KIL49392.1"/>
    <property type="molecule type" value="Genomic_DNA"/>
</dbReference>
<dbReference type="PANTHER" id="PTHR28629:SF4">
    <property type="entry name" value="TRIOKINASE_FMN CYCLASE"/>
    <property type="match status" value="1"/>
</dbReference>
<dbReference type="STRING" id="889306.KP78_08600"/>
<dbReference type="GO" id="GO:0019563">
    <property type="term" value="P:glycerol catabolic process"/>
    <property type="evidence" value="ECO:0007669"/>
    <property type="project" value="TreeGrafter"/>
</dbReference>
<proteinExistence type="predicted"/>
<dbReference type="PANTHER" id="PTHR28629">
    <property type="entry name" value="TRIOKINASE/FMN CYCLASE"/>
    <property type="match status" value="1"/>
</dbReference>
<evidence type="ECO:0000313" key="10">
    <source>
        <dbReference type="EMBL" id="KIL49392.1"/>
    </source>
</evidence>
<dbReference type="GO" id="GO:0005829">
    <property type="term" value="C:cytosol"/>
    <property type="evidence" value="ECO:0007669"/>
    <property type="project" value="TreeGrafter"/>
</dbReference>
<dbReference type="NCBIfam" id="TIGR02363">
    <property type="entry name" value="dhaK1"/>
    <property type="match status" value="1"/>
</dbReference>
<evidence type="ECO:0000256" key="6">
    <source>
        <dbReference type="ARBA" id="ARBA00022798"/>
    </source>
</evidence>
<dbReference type="Pfam" id="PF02733">
    <property type="entry name" value="Dak1"/>
    <property type="match status" value="1"/>
</dbReference>
<evidence type="ECO:0000256" key="5">
    <source>
        <dbReference type="ARBA" id="ARBA00022777"/>
    </source>
</evidence>
<accession>A0A0C2VKG6</accession>
<evidence type="ECO:0000256" key="3">
    <source>
        <dbReference type="ARBA" id="ARBA00012095"/>
    </source>
</evidence>
<dbReference type="OrthoDB" id="9806345at2"/>
<keyword evidence="5 10" id="KW-0418">Kinase</keyword>
<comment type="function">
    <text evidence="8">Dihydroxyacetone binding subunit of the dihydroxyacetone kinase, which is responsible for the phosphoenolpyruvate (PEP)-dependent phosphorylation of dihydroxyacetone via a phosphoryl group transfer from DhaL-ATP.</text>
</comment>
<reference evidence="10 11" key="1">
    <citation type="submission" date="2015-01" db="EMBL/GenBank/DDBJ databases">
        <title>Genome sequencing of Jeotgalibacillus soli.</title>
        <authorList>
            <person name="Goh K.M."/>
            <person name="Chan K.-G."/>
            <person name="Yaakop A.S."/>
            <person name="Ee R."/>
            <person name="Gan H.M."/>
            <person name="Chan C.S."/>
        </authorList>
    </citation>
    <scope>NUCLEOTIDE SEQUENCE [LARGE SCALE GENOMIC DNA]</scope>
    <source>
        <strain evidence="10 11">P9</strain>
    </source>
</reference>
<keyword evidence="6" id="KW-0319">Glycerol metabolism</keyword>
<dbReference type="RefSeq" id="WP_041086533.1">
    <property type="nucleotide sequence ID" value="NZ_JXRP01000009.1"/>
</dbReference>
<evidence type="ECO:0000259" key="9">
    <source>
        <dbReference type="PROSITE" id="PS51481"/>
    </source>
</evidence>
<organism evidence="10 11">
    <name type="scientific">Jeotgalibacillus soli</name>
    <dbReference type="NCBI Taxonomy" id="889306"/>
    <lineage>
        <taxon>Bacteria</taxon>
        <taxon>Bacillati</taxon>
        <taxon>Bacillota</taxon>
        <taxon>Bacilli</taxon>
        <taxon>Bacillales</taxon>
        <taxon>Caryophanaceae</taxon>
        <taxon>Jeotgalibacillus</taxon>
    </lineage>
</organism>